<evidence type="ECO:0000256" key="1">
    <source>
        <dbReference type="SAM" id="Phobius"/>
    </source>
</evidence>
<feature type="transmembrane region" description="Helical" evidence="1">
    <location>
        <begin position="34"/>
        <end position="54"/>
    </location>
</feature>
<organism evidence="2 3">
    <name type="scientific">Exilibacterium tricleocarpae</name>
    <dbReference type="NCBI Taxonomy" id="2591008"/>
    <lineage>
        <taxon>Bacteria</taxon>
        <taxon>Pseudomonadati</taxon>
        <taxon>Pseudomonadota</taxon>
        <taxon>Gammaproteobacteria</taxon>
        <taxon>Cellvibrionales</taxon>
        <taxon>Cellvibrionaceae</taxon>
        <taxon>Exilibacterium</taxon>
    </lineage>
</organism>
<name>A0A545SYT8_9GAMM</name>
<gene>
    <name evidence="2" type="ORF">FKG94_21675</name>
</gene>
<keyword evidence="1" id="KW-0472">Membrane</keyword>
<feature type="transmembrane region" description="Helical" evidence="1">
    <location>
        <begin position="130"/>
        <end position="153"/>
    </location>
</feature>
<keyword evidence="3" id="KW-1185">Reference proteome</keyword>
<dbReference type="Proteomes" id="UP000319732">
    <property type="component" value="Unassembled WGS sequence"/>
</dbReference>
<accession>A0A545SYT8</accession>
<evidence type="ECO:0000313" key="2">
    <source>
        <dbReference type="EMBL" id="TQV70136.1"/>
    </source>
</evidence>
<keyword evidence="1" id="KW-0812">Transmembrane</keyword>
<sequence>MTDLKEPDIYATPDSGKKASALLAGRPRYYPLPVVFLLALAATVILSELYWLAVNISTTLFALSRSESAVYLQGIYSLTSYQVLTSIPAALPDIYSGNIVARRCRKYPYHCLAAVYVAVLIYLNRSADVGLSYVFIKAVAIDLIYVGAAFASLHYYRRKYDKAAAHER</sequence>
<dbReference type="AlphaFoldDB" id="A0A545SYT8"/>
<evidence type="ECO:0000313" key="3">
    <source>
        <dbReference type="Proteomes" id="UP000319732"/>
    </source>
</evidence>
<dbReference type="EMBL" id="VHSG01000025">
    <property type="protein sequence ID" value="TQV70136.1"/>
    <property type="molecule type" value="Genomic_DNA"/>
</dbReference>
<keyword evidence="1" id="KW-1133">Transmembrane helix</keyword>
<protein>
    <submittedName>
        <fullName evidence="2">Uncharacterized protein</fullName>
    </submittedName>
</protein>
<feature type="transmembrane region" description="Helical" evidence="1">
    <location>
        <begin position="107"/>
        <end position="124"/>
    </location>
</feature>
<reference evidence="2 3" key="1">
    <citation type="submission" date="2019-06" db="EMBL/GenBank/DDBJ databases">
        <title>Whole genome sequence for Cellvibrionaceae sp. R142.</title>
        <authorList>
            <person name="Wang G."/>
        </authorList>
    </citation>
    <scope>NUCLEOTIDE SEQUENCE [LARGE SCALE GENOMIC DNA]</scope>
    <source>
        <strain evidence="2 3">R142</strain>
    </source>
</reference>
<dbReference type="RefSeq" id="WP_142929040.1">
    <property type="nucleotide sequence ID" value="NZ_ML660103.1"/>
</dbReference>
<proteinExistence type="predicted"/>
<comment type="caution">
    <text evidence="2">The sequence shown here is derived from an EMBL/GenBank/DDBJ whole genome shotgun (WGS) entry which is preliminary data.</text>
</comment>